<reference evidence="3 4" key="1">
    <citation type="submission" date="2018-04" db="EMBL/GenBank/DDBJ databases">
        <title>Genomic Encyclopedia of Archaeal and Bacterial Type Strains, Phase II (KMG-II): from individual species to whole genera.</title>
        <authorList>
            <person name="Goeker M."/>
        </authorList>
    </citation>
    <scope>NUCLEOTIDE SEQUENCE [LARGE SCALE GENOMIC DNA]</scope>
    <source>
        <strain evidence="3 4">DSM 26809</strain>
    </source>
</reference>
<comment type="caution">
    <text evidence="3">The sequence shown here is derived from an EMBL/GenBank/DDBJ whole genome shotgun (WGS) entry which is preliminary data.</text>
</comment>
<dbReference type="EMBL" id="QAOQ01000002">
    <property type="protein sequence ID" value="PTQ99979.1"/>
    <property type="molecule type" value="Genomic_DNA"/>
</dbReference>
<organism evidence="3 4">
    <name type="scientific">Mucilaginibacter yixingensis</name>
    <dbReference type="NCBI Taxonomy" id="1295612"/>
    <lineage>
        <taxon>Bacteria</taxon>
        <taxon>Pseudomonadati</taxon>
        <taxon>Bacteroidota</taxon>
        <taxon>Sphingobacteriia</taxon>
        <taxon>Sphingobacteriales</taxon>
        <taxon>Sphingobacteriaceae</taxon>
        <taxon>Mucilaginibacter</taxon>
    </lineage>
</organism>
<protein>
    <recommendedName>
        <fullName evidence="5">YXWGXW repeat-containing protein</fullName>
    </recommendedName>
</protein>
<evidence type="ECO:0008006" key="5">
    <source>
        <dbReference type="Google" id="ProtNLM"/>
    </source>
</evidence>
<proteinExistence type="predicted"/>
<evidence type="ECO:0000313" key="3">
    <source>
        <dbReference type="EMBL" id="PTQ99979.1"/>
    </source>
</evidence>
<accession>A0A2T5JDX7</accession>
<name>A0A2T5JDX7_9SPHI</name>
<keyword evidence="4" id="KW-1185">Reference proteome</keyword>
<evidence type="ECO:0000256" key="2">
    <source>
        <dbReference type="SAM" id="SignalP"/>
    </source>
</evidence>
<feature type="signal peptide" evidence="2">
    <location>
        <begin position="1"/>
        <end position="22"/>
    </location>
</feature>
<keyword evidence="2" id="KW-0732">Signal</keyword>
<dbReference type="RefSeq" id="WP_211309766.1">
    <property type="nucleotide sequence ID" value="NZ_CP160205.1"/>
</dbReference>
<gene>
    <name evidence="3" type="ORF">C8P68_102810</name>
</gene>
<evidence type="ECO:0000256" key="1">
    <source>
        <dbReference type="SAM" id="MobiDB-lite"/>
    </source>
</evidence>
<evidence type="ECO:0000313" key="4">
    <source>
        <dbReference type="Proteomes" id="UP000244168"/>
    </source>
</evidence>
<feature type="compositionally biased region" description="Basic and acidic residues" evidence="1">
    <location>
        <begin position="163"/>
        <end position="180"/>
    </location>
</feature>
<dbReference type="Proteomes" id="UP000244168">
    <property type="component" value="Unassembled WGS sequence"/>
</dbReference>
<feature type="chain" id="PRO_5015532936" description="YXWGXW repeat-containing protein" evidence="2">
    <location>
        <begin position="23"/>
        <end position="191"/>
    </location>
</feature>
<dbReference type="AlphaFoldDB" id="A0A2T5JDX7"/>
<sequence>MKRLFLFSALLGGLMFAKPAAAQVHIGVHLNIGSQPEWGPVGYDYVNYYYLPDVDAYYDVPAHCYVYDEGGVWVHRAYLPGRYRNYDVYRGYKVVVNRPNPWLRNAYYRNAYGGYRGRGGQVIIRDSRDDRYREHWHGDNGRHNGWGHGDGNDQGRGHGNGRGHGEDHGGGEHGHGEGHGNGHGGGHGHHD</sequence>
<feature type="region of interest" description="Disordered" evidence="1">
    <location>
        <begin position="135"/>
        <end position="191"/>
    </location>
</feature>